<dbReference type="Proteomes" id="UP000664169">
    <property type="component" value="Unassembled WGS sequence"/>
</dbReference>
<proteinExistence type="predicted"/>
<gene>
    <name evidence="2" type="ORF">GOMPHAMPRED_007655</name>
</gene>
<feature type="region of interest" description="Disordered" evidence="1">
    <location>
        <begin position="1"/>
        <end position="38"/>
    </location>
</feature>
<feature type="compositionally biased region" description="Basic residues" evidence="1">
    <location>
        <begin position="23"/>
        <end position="32"/>
    </location>
</feature>
<accession>A0A8H3EVZ1</accession>
<name>A0A8H3EVZ1_9LECA</name>
<evidence type="ECO:0000313" key="2">
    <source>
        <dbReference type="EMBL" id="CAF9912419.1"/>
    </source>
</evidence>
<keyword evidence="3" id="KW-1185">Reference proteome</keyword>
<comment type="caution">
    <text evidence="2">The sequence shown here is derived from an EMBL/GenBank/DDBJ whole genome shotgun (WGS) entry which is preliminary data.</text>
</comment>
<feature type="compositionally biased region" description="Basic residues" evidence="1">
    <location>
        <begin position="206"/>
        <end position="219"/>
    </location>
</feature>
<organism evidence="2 3">
    <name type="scientific">Gomphillus americanus</name>
    <dbReference type="NCBI Taxonomy" id="1940652"/>
    <lineage>
        <taxon>Eukaryota</taxon>
        <taxon>Fungi</taxon>
        <taxon>Dikarya</taxon>
        <taxon>Ascomycota</taxon>
        <taxon>Pezizomycotina</taxon>
        <taxon>Lecanoromycetes</taxon>
        <taxon>OSLEUM clade</taxon>
        <taxon>Ostropomycetidae</taxon>
        <taxon>Ostropales</taxon>
        <taxon>Graphidaceae</taxon>
        <taxon>Gomphilloideae</taxon>
        <taxon>Gomphillus</taxon>
    </lineage>
</organism>
<evidence type="ECO:0000313" key="3">
    <source>
        <dbReference type="Proteomes" id="UP000664169"/>
    </source>
</evidence>
<dbReference type="AlphaFoldDB" id="A0A8H3EVZ1"/>
<dbReference type="EMBL" id="CAJPDQ010000007">
    <property type="protein sequence ID" value="CAF9912419.1"/>
    <property type="molecule type" value="Genomic_DNA"/>
</dbReference>
<evidence type="ECO:0000256" key="1">
    <source>
        <dbReference type="SAM" id="MobiDB-lite"/>
    </source>
</evidence>
<reference evidence="2" key="1">
    <citation type="submission" date="2021-03" db="EMBL/GenBank/DDBJ databases">
        <authorList>
            <person name="Tagirdzhanova G."/>
        </authorList>
    </citation>
    <scope>NUCLEOTIDE SEQUENCE</scope>
</reference>
<protein>
    <submittedName>
        <fullName evidence="2">Uncharacterized protein</fullName>
    </submittedName>
</protein>
<sequence>MSNPPRMLMPHPDGMPSQVGRLPRGKAKRRAIPRQALSVGAPDRRLSAQQICKAWDSIFGQVNWNKVAAESEGMAVLVYQEVFRSMVYGAVESAMTSGSTAPSVENNFHLETIKSSGTLTSEECLLLDAPPLGHLPDLELQDMALDAVDDTEAESEMEANDPVNCVAMDSSADEVDGTVNDSEASENERMPRKWQRQSVAEVKKRDAFRKRHKSLFQQA</sequence>
<feature type="region of interest" description="Disordered" evidence="1">
    <location>
        <begin position="169"/>
        <end position="219"/>
    </location>
</feature>